<protein>
    <submittedName>
        <fullName evidence="2">Carbon monoxide dehydrogenase</fullName>
    </submittedName>
</protein>
<gene>
    <name evidence="2" type="ORF">CM19_07980</name>
</gene>
<evidence type="ECO:0000259" key="1">
    <source>
        <dbReference type="Pfam" id="PF13478"/>
    </source>
</evidence>
<dbReference type="PANTHER" id="PTHR30388:SF6">
    <property type="entry name" value="XANTHINE DEHYDROGENASE SUBUNIT A-RELATED"/>
    <property type="match status" value="1"/>
</dbReference>
<dbReference type="STRING" id="1160895.CM19_07980"/>
<feature type="domain" description="XdhC Rossmann" evidence="1">
    <location>
        <begin position="85"/>
        <end position="222"/>
    </location>
</feature>
<evidence type="ECO:0000313" key="2">
    <source>
        <dbReference type="EMBL" id="EZQ04902.1"/>
    </source>
</evidence>
<keyword evidence="3" id="KW-1185">Reference proteome</keyword>
<reference evidence="2 3" key="1">
    <citation type="submission" date="2014-03" db="EMBL/GenBank/DDBJ databases">
        <title>Draft genome sequence of the novel thermoacidophilic archaea Acidianus copahuensis ALE1 strain, isolated from Copahue volcanic area in Neuquen Argentina.</title>
        <authorList>
            <person name="Urbieta M.S."/>
            <person name="Rascovan N."/>
            <person name="Castro C."/>
            <person name="Revale S."/>
            <person name="Giaveno M.A."/>
            <person name="Vazquez M.P."/>
            <person name="Donati E.R."/>
        </authorList>
    </citation>
    <scope>NUCLEOTIDE SEQUENCE [LARGE SCALE GENOMIC DNA]</scope>
    <source>
        <strain evidence="2 3">ALE1</strain>
    </source>
</reference>
<sequence>MSSCEFFSALSKVSKENEPFVIVTILQENVIERTIIVKGKSLLGFVSKDILDLADRSIKENKVLEMNLKGKRVIAEPIEPRPSIVLVGEGVIAKAINRLAVTMGYNTAVIGEGIREEEFSGARMISNNVQVMDEIVQEDSYVIVANEGGRAYDLDALFISLRRKAAFIGLLASQRRAALMISQLLKKGIDLNDVKERLHTPIGIDIGSKTAEEIALSVLAEVIKYMRNGSGKELREVKNPYVLLEDAMAGKIQDQCTFIPKSLS</sequence>
<dbReference type="Proteomes" id="UP000024332">
    <property type="component" value="Unassembled WGS sequence"/>
</dbReference>
<dbReference type="Pfam" id="PF13478">
    <property type="entry name" value="XdhC_C"/>
    <property type="match status" value="1"/>
</dbReference>
<accession>A0A031LLG2</accession>
<dbReference type="EMBL" id="JFZT01000044">
    <property type="protein sequence ID" value="EZQ04902.1"/>
    <property type="molecule type" value="Genomic_DNA"/>
</dbReference>
<organism evidence="2 3">
    <name type="scientific">Candidatus Acidianus copahuensis</name>
    <dbReference type="NCBI Taxonomy" id="1160895"/>
    <lineage>
        <taxon>Archaea</taxon>
        <taxon>Thermoproteota</taxon>
        <taxon>Thermoprotei</taxon>
        <taxon>Sulfolobales</taxon>
        <taxon>Sulfolobaceae</taxon>
        <taxon>Acidianus</taxon>
    </lineage>
</organism>
<dbReference type="InterPro" id="IPR027051">
    <property type="entry name" value="XdhC_Rossmann_dom"/>
</dbReference>
<name>A0A031LLG2_9CREN</name>
<dbReference type="PANTHER" id="PTHR30388">
    <property type="entry name" value="ALDEHYDE OXIDOREDUCTASE MOLYBDENUM COFACTOR ASSEMBLY PROTEIN"/>
    <property type="match status" value="1"/>
</dbReference>
<dbReference type="InterPro" id="IPR052698">
    <property type="entry name" value="MoCofactor_Util/Proc"/>
</dbReference>
<proteinExistence type="predicted"/>
<evidence type="ECO:0000313" key="3">
    <source>
        <dbReference type="Proteomes" id="UP000024332"/>
    </source>
</evidence>
<dbReference type="AlphaFoldDB" id="A0A031LLG2"/>
<dbReference type="RefSeq" id="WP_048099829.1">
    <property type="nucleotide sequence ID" value="NZ_JFZT01000044.1"/>
</dbReference>
<comment type="caution">
    <text evidence="2">The sequence shown here is derived from an EMBL/GenBank/DDBJ whole genome shotgun (WGS) entry which is preliminary data.</text>
</comment>
<dbReference type="Gene3D" id="3.40.50.720">
    <property type="entry name" value="NAD(P)-binding Rossmann-like Domain"/>
    <property type="match status" value="1"/>
</dbReference>
<dbReference type="OrthoDB" id="33067at2157"/>